<dbReference type="EMBL" id="QXEV01000007">
    <property type="protein sequence ID" value="RIA77738.1"/>
    <property type="molecule type" value="Genomic_DNA"/>
</dbReference>
<dbReference type="InterPro" id="IPR043472">
    <property type="entry name" value="Macro_dom-like"/>
</dbReference>
<sequence>MNEIDWCINYLKEYNHIIYNLGDTKENQFRSLMNITMPYDLSDEYYEKEEKVLKSILSRKTIIDIIDFDNGISIAKGDITLFKVDVIVNACNSKLLGCFQPLHKCVDNAIHSFAGLKVRRDLMEIMDNQGHDEANGLCKVTKGYNLPSKYIFHTVGPIYNNLKQDAIDLRNCYYNSLKMADDMKLESIAFPSISTGIFGYPIEKASEIAINTAKEYLEKENKNLKRIVFVLFSEGDYSVYERRINKAY</sequence>
<protein>
    <submittedName>
        <fullName evidence="2">O-acetyl-ADP-ribose deacetylase (Regulator of RNase III)</fullName>
    </submittedName>
</protein>
<dbReference type="CDD" id="cd02908">
    <property type="entry name" value="Macro_OAADPr_deacetylase"/>
    <property type="match status" value="1"/>
</dbReference>
<dbReference type="PROSITE" id="PS51154">
    <property type="entry name" value="MACRO"/>
    <property type="match status" value="1"/>
</dbReference>
<proteinExistence type="predicted"/>
<evidence type="ECO:0000313" key="2">
    <source>
        <dbReference type="EMBL" id="RIA77738.1"/>
    </source>
</evidence>
<dbReference type="InterPro" id="IPR002589">
    <property type="entry name" value="Macro_dom"/>
</dbReference>
<comment type="caution">
    <text evidence="2">The sequence shown here is derived from an EMBL/GenBank/DDBJ whole genome shotgun (WGS) entry which is preliminary data.</text>
</comment>
<feature type="domain" description="Macro" evidence="1">
    <location>
        <begin position="59"/>
        <end position="248"/>
    </location>
</feature>
<dbReference type="RefSeq" id="WP_119016045.1">
    <property type="nucleotide sequence ID" value="NZ_QXEV01000007.1"/>
</dbReference>
<dbReference type="PANTHER" id="PTHR11106:SF27">
    <property type="entry name" value="MACRO DOMAIN-CONTAINING PROTEIN"/>
    <property type="match status" value="1"/>
</dbReference>
<gene>
    <name evidence="2" type="ORF">EI71_00891</name>
</gene>
<accession>A0A397RVJ7</accession>
<dbReference type="PANTHER" id="PTHR11106">
    <property type="entry name" value="GANGLIOSIDE INDUCED DIFFERENTIATION ASSOCIATED PROTEIN 2-RELATED"/>
    <property type="match status" value="1"/>
</dbReference>
<dbReference type="SMART" id="SM00506">
    <property type="entry name" value="A1pp"/>
    <property type="match status" value="1"/>
</dbReference>
<dbReference type="AlphaFoldDB" id="A0A397RVJ7"/>
<dbReference type="Pfam" id="PF01661">
    <property type="entry name" value="Macro"/>
    <property type="match status" value="1"/>
</dbReference>
<evidence type="ECO:0000259" key="1">
    <source>
        <dbReference type="PROSITE" id="PS51154"/>
    </source>
</evidence>
<reference evidence="2 3" key="1">
    <citation type="submission" date="2018-08" db="EMBL/GenBank/DDBJ databases">
        <title>Genomic Encyclopedia of Archaeal and Bacterial Type Strains, Phase II (KMG-II): from individual species to whole genera.</title>
        <authorList>
            <person name="Goeker M."/>
        </authorList>
    </citation>
    <scope>NUCLEOTIDE SEQUENCE [LARGE SCALE GENOMIC DNA]</scope>
    <source>
        <strain evidence="2 3">ATCC 27112</strain>
    </source>
</reference>
<dbReference type="Gene3D" id="3.40.220.10">
    <property type="entry name" value="Leucine Aminopeptidase, subunit E, domain 1"/>
    <property type="match status" value="1"/>
</dbReference>
<dbReference type="OrthoDB" id="6194521at2"/>
<dbReference type="SUPFAM" id="SSF52949">
    <property type="entry name" value="Macro domain-like"/>
    <property type="match status" value="1"/>
</dbReference>
<dbReference type="InParanoid" id="A0A397RVJ7"/>
<name>A0A397RVJ7_9MOLU</name>
<dbReference type="Proteomes" id="UP000266506">
    <property type="component" value="Unassembled WGS sequence"/>
</dbReference>
<evidence type="ECO:0000313" key="3">
    <source>
        <dbReference type="Proteomes" id="UP000266506"/>
    </source>
</evidence>
<organism evidence="2 3">
    <name type="scientific">Anaeroplasma bactoclasticum</name>
    <dbReference type="NCBI Taxonomy" id="2088"/>
    <lineage>
        <taxon>Bacteria</taxon>
        <taxon>Bacillati</taxon>
        <taxon>Mycoplasmatota</taxon>
        <taxon>Mollicutes</taxon>
        <taxon>Anaeroplasmatales</taxon>
        <taxon>Anaeroplasmataceae</taxon>
        <taxon>Anaeroplasma</taxon>
    </lineage>
</organism>
<keyword evidence="3" id="KW-1185">Reference proteome</keyword>